<accession>A0A1U9JUY7</accession>
<dbReference type="Gene3D" id="3.30.110.170">
    <property type="entry name" value="Protein of unknown function (DUF541), domain 1"/>
    <property type="match status" value="1"/>
</dbReference>
<dbReference type="Pfam" id="PF04402">
    <property type="entry name" value="SIMPL"/>
    <property type="match status" value="1"/>
</dbReference>
<dbReference type="EMBL" id="CP017315">
    <property type="protein sequence ID" value="AQS41661.1"/>
    <property type="molecule type" value="Genomic_DNA"/>
</dbReference>
<proteinExistence type="predicted"/>
<sequence>MHDTMILPARRFTVPLWLSAVIAGFMLLTVPVMAQPVPPAGNMPAHITVTATGTASAIPDMASLNLSVSRQATTAREALEQTNAAMAKVLEAARAAGIAADDMQTTGLNVQPYYVSGKYPNGERQQQGYEANNAVSIKVRDLNKLGAVVDKAMASGANGLDQITLTNANLQPLYDAAQKNAVANALAKAKLLAESAGVSIGRVLRINDASPMVKTMGRIAYASPSADAIASGRNDYISDISLTLELVAQKP</sequence>
<dbReference type="PANTHER" id="PTHR34387">
    <property type="entry name" value="SLR1258 PROTEIN"/>
    <property type="match status" value="1"/>
</dbReference>
<dbReference type="GO" id="GO:0006974">
    <property type="term" value="P:DNA damage response"/>
    <property type="evidence" value="ECO:0007669"/>
    <property type="project" value="TreeGrafter"/>
</dbReference>
<evidence type="ECO:0008006" key="3">
    <source>
        <dbReference type="Google" id="ProtNLM"/>
    </source>
</evidence>
<dbReference type="Proteomes" id="UP000188912">
    <property type="component" value="Chromosome"/>
</dbReference>
<protein>
    <recommendedName>
        <fullName evidence="3">SIMPL domain-containing protein</fullName>
    </recommendedName>
</protein>
<dbReference type="InterPro" id="IPR052022">
    <property type="entry name" value="26kDa_periplasmic_antigen"/>
</dbReference>
<reference evidence="1 2" key="1">
    <citation type="journal article" date="2010" name="Science">
        <title>Genomic comparison of the ants Camponotus floridanus and Harpegnathos saltator.</title>
        <authorList>
            <person name="Bonasio R."/>
            <person name="Zhang G."/>
            <person name="Ye C."/>
            <person name="Mutti N.S."/>
            <person name="Fang X."/>
            <person name="Qin N."/>
            <person name="Donahue G."/>
            <person name="Yang P."/>
            <person name="Li Q."/>
            <person name="Li C."/>
            <person name="Zhang P."/>
            <person name="Huang Z."/>
            <person name="Berger S.L."/>
            <person name="Reinberg D."/>
            <person name="Wang J."/>
            <person name="Liebig J."/>
        </authorList>
    </citation>
    <scope>NUCLEOTIDE SEQUENCE [LARGE SCALE GENOMIC DNA]</scope>
    <source>
        <strain evidence="1 2">Hsal</strain>
    </source>
</reference>
<organism evidence="1 2">
    <name type="scientific">Candidatus Tokpelaia hoelldobleri</name>
    <dbReference type="NCBI Taxonomy" id="1902579"/>
    <lineage>
        <taxon>Bacteria</taxon>
        <taxon>Pseudomonadati</taxon>
        <taxon>Pseudomonadota</taxon>
        <taxon>Alphaproteobacteria</taxon>
        <taxon>Hyphomicrobiales</taxon>
        <taxon>Candidatus Tokpelaia</taxon>
    </lineage>
</organism>
<dbReference type="KEGG" id="thd:BHV28_09660"/>
<evidence type="ECO:0000313" key="2">
    <source>
        <dbReference type="Proteomes" id="UP000188912"/>
    </source>
</evidence>
<name>A0A1U9JUY7_9HYPH</name>
<dbReference type="STRING" id="1902579.BHV28_09660"/>
<keyword evidence="2" id="KW-1185">Reference proteome</keyword>
<reference evidence="1 2" key="2">
    <citation type="journal article" date="2016" name="Sci. Rep.">
        <title>The genome of Rhizobiales bacteria in predatory ants reveals urease gene functions but no genes for nitrogen fixation.</title>
        <authorList>
            <person name="Neuvonen M.M."/>
            <person name="Tamarit D."/>
            <person name="Naslund K."/>
            <person name="Liebig J."/>
            <person name="Feldhaar H."/>
            <person name="Moran N.A."/>
            <person name="Guy L."/>
            <person name="Andersson S.G."/>
        </authorList>
    </citation>
    <scope>NUCLEOTIDE SEQUENCE [LARGE SCALE GENOMIC DNA]</scope>
    <source>
        <strain evidence="1 2">Hsal</strain>
    </source>
</reference>
<dbReference type="PANTHER" id="PTHR34387:SF1">
    <property type="entry name" value="PERIPLASMIC IMMUNOGENIC PROTEIN"/>
    <property type="match status" value="1"/>
</dbReference>
<dbReference type="AlphaFoldDB" id="A0A1U9JUY7"/>
<dbReference type="InterPro" id="IPR007497">
    <property type="entry name" value="SIMPL/DUF541"/>
</dbReference>
<evidence type="ECO:0000313" key="1">
    <source>
        <dbReference type="EMBL" id="AQS41661.1"/>
    </source>
</evidence>
<gene>
    <name evidence="1" type="ORF">BHV28_09660</name>
</gene>
<dbReference type="Gene3D" id="3.30.70.2970">
    <property type="entry name" value="Protein of unknown function (DUF541), domain 2"/>
    <property type="match status" value="1"/>
</dbReference>